<evidence type="ECO:0000313" key="4">
    <source>
        <dbReference type="EMBL" id="KAF5177461.1"/>
    </source>
</evidence>
<evidence type="ECO:0000313" key="5">
    <source>
        <dbReference type="Proteomes" id="UP000554482"/>
    </source>
</evidence>
<dbReference type="CDD" id="cd09487">
    <property type="entry name" value="SAM_superfamily"/>
    <property type="match status" value="1"/>
</dbReference>
<organism evidence="4 5">
    <name type="scientific">Thalictrum thalictroides</name>
    <name type="common">Rue-anemone</name>
    <name type="synonym">Anemone thalictroides</name>
    <dbReference type="NCBI Taxonomy" id="46969"/>
    <lineage>
        <taxon>Eukaryota</taxon>
        <taxon>Viridiplantae</taxon>
        <taxon>Streptophyta</taxon>
        <taxon>Embryophyta</taxon>
        <taxon>Tracheophyta</taxon>
        <taxon>Spermatophyta</taxon>
        <taxon>Magnoliopsida</taxon>
        <taxon>Ranunculales</taxon>
        <taxon>Ranunculaceae</taxon>
        <taxon>Thalictroideae</taxon>
        <taxon>Thalictrum</taxon>
    </lineage>
</organism>
<evidence type="ECO:0000256" key="2">
    <source>
        <dbReference type="SAM" id="MobiDB-lite"/>
    </source>
</evidence>
<feature type="domain" description="SAM" evidence="3">
    <location>
        <begin position="191"/>
        <end position="247"/>
    </location>
</feature>
<dbReference type="Pfam" id="PF07647">
    <property type="entry name" value="SAM_2"/>
    <property type="match status" value="1"/>
</dbReference>
<sequence>MVKRKRGQMPAISTKADKTLGVLCDEDDWVFVKKQKITILIPPSALRKHSVPQVFGTDQVSTKSRRTRKQQSQTLNEIHPRTGSGGERPLAAAFNLTKRRSKSNVKTAPEGPNHLVGESRLPSLHVIHKPLIVSGCPKASRRPIVTQSTCHKGPMLLIRPIACLNVSIMQNRMMRASNLERKLEMVGGLRNWLMSLGLGQFVKMFHSKNVDKFQLLSLTMEKLKDMGAIAVGPRRKLMHAINCLSQPHCFSTF</sequence>
<feature type="region of interest" description="Disordered" evidence="2">
    <location>
        <begin position="57"/>
        <end position="88"/>
    </location>
</feature>
<name>A0A7J6UYH0_THATH</name>
<protein>
    <submittedName>
        <fullName evidence="4">Sterile alpha motif (SAM) domain-containing protein</fullName>
    </submittedName>
</protein>
<dbReference type="Gene3D" id="1.10.150.50">
    <property type="entry name" value="Transcription Factor, Ets-1"/>
    <property type="match status" value="1"/>
</dbReference>
<keyword evidence="5" id="KW-1185">Reference proteome</keyword>
<dbReference type="InterPro" id="IPR001660">
    <property type="entry name" value="SAM"/>
</dbReference>
<dbReference type="PROSITE" id="PS50105">
    <property type="entry name" value="SAM_DOMAIN"/>
    <property type="match status" value="1"/>
</dbReference>
<dbReference type="SUPFAM" id="SSF47769">
    <property type="entry name" value="SAM/Pointed domain"/>
    <property type="match status" value="1"/>
</dbReference>
<dbReference type="AlphaFoldDB" id="A0A7J6UYH0"/>
<comment type="caution">
    <text evidence="4">The sequence shown here is derived from an EMBL/GenBank/DDBJ whole genome shotgun (WGS) entry which is preliminary data.</text>
</comment>
<gene>
    <name evidence="4" type="ORF">FRX31_032940</name>
</gene>
<dbReference type="PANTHER" id="PTHR10627:SF68">
    <property type="entry name" value="F26K24.15 PROTEIN-RELATED"/>
    <property type="match status" value="1"/>
</dbReference>
<dbReference type="SMART" id="SM00454">
    <property type="entry name" value="SAM"/>
    <property type="match status" value="1"/>
</dbReference>
<keyword evidence="1" id="KW-0677">Repeat</keyword>
<dbReference type="InterPro" id="IPR013761">
    <property type="entry name" value="SAM/pointed_sf"/>
</dbReference>
<evidence type="ECO:0000256" key="1">
    <source>
        <dbReference type="ARBA" id="ARBA00022737"/>
    </source>
</evidence>
<dbReference type="OrthoDB" id="271862at2759"/>
<dbReference type="Proteomes" id="UP000554482">
    <property type="component" value="Unassembled WGS sequence"/>
</dbReference>
<dbReference type="EMBL" id="JABWDY010041350">
    <property type="protein sequence ID" value="KAF5177461.1"/>
    <property type="molecule type" value="Genomic_DNA"/>
</dbReference>
<accession>A0A7J6UYH0</accession>
<reference evidence="4 5" key="1">
    <citation type="submission" date="2020-06" db="EMBL/GenBank/DDBJ databases">
        <title>Transcriptomic and genomic resources for Thalictrum thalictroides and T. hernandezii: Facilitating candidate gene discovery in an emerging model plant lineage.</title>
        <authorList>
            <person name="Arias T."/>
            <person name="Riano-Pachon D.M."/>
            <person name="Di Stilio V.S."/>
        </authorList>
    </citation>
    <scope>NUCLEOTIDE SEQUENCE [LARGE SCALE GENOMIC DNA]</scope>
    <source>
        <strain evidence="5">cv. WT478/WT964</strain>
        <tissue evidence="4">Leaves</tissue>
    </source>
</reference>
<evidence type="ECO:0000259" key="3">
    <source>
        <dbReference type="PROSITE" id="PS50105"/>
    </source>
</evidence>
<proteinExistence type="predicted"/>
<dbReference type="PANTHER" id="PTHR10627">
    <property type="entry name" value="SCP160"/>
    <property type="match status" value="1"/>
</dbReference>